<dbReference type="InterPro" id="IPR012675">
    <property type="entry name" value="Beta-grasp_dom_sf"/>
</dbReference>
<dbReference type="InterPro" id="IPR016155">
    <property type="entry name" value="Mopterin_synth/thiamin_S_b"/>
</dbReference>
<accession>A0A952KIL4</accession>
<dbReference type="Proteomes" id="UP000700706">
    <property type="component" value="Unassembled WGS sequence"/>
</dbReference>
<name>A0A952KIL4_9PROT</name>
<organism evidence="1 2">
    <name type="scientific">Inquilinus limosus</name>
    <dbReference type="NCBI Taxonomy" id="171674"/>
    <lineage>
        <taxon>Bacteria</taxon>
        <taxon>Pseudomonadati</taxon>
        <taxon>Pseudomonadota</taxon>
        <taxon>Alphaproteobacteria</taxon>
        <taxon>Rhodospirillales</taxon>
        <taxon>Rhodospirillaceae</taxon>
        <taxon>Inquilinus</taxon>
    </lineage>
</organism>
<comment type="caution">
    <text evidence="1">The sequence shown here is derived from an EMBL/GenBank/DDBJ whole genome shotgun (WGS) entry which is preliminary data.</text>
</comment>
<gene>
    <name evidence="1" type="ORF">JF625_01645</name>
</gene>
<dbReference type="InterPro" id="IPR052045">
    <property type="entry name" value="Sulfur_Carrier/Prot_Modifier"/>
</dbReference>
<evidence type="ECO:0000313" key="2">
    <source>
        <dbReference type="Proteomes" id="UP000700706"/>
    </source>
</evidence>
<sequence length="89" mass="9545">MPAVLVRLPTVLTILFPGAPPRVELQAGTVAEAIDGLNARWPGMGDRIRDSSPAIRRHINIFVDGKRAKLETKLEPGAEMFVLTAISGG</sequence>
<evidence type="ECO:0000313" key="1">
    <source>
        <dbReference type="EMBL" id="MBW8723849.1"/>
    </source>
</evidence>
<dbReference type="AlphaFoldDB" id="A0A952KIL4"/>
<dbReference type="Pfam" id="PF02597">
    <property type="entry name" value="ThiS"/>
    <property type="match status" value="1"/>
</dbReference>
<dbReference type="InterPro" id="IPR003749">
    <property type="entry name" value="ThiS/MoaD-like"/>
</dbReference>
<dbReference type="PANTHER" id="PTHR38031">
    <property type="entry name" value="SULFUR CARRIER PROTEIN SLR0821-RELATED"/>
    <property type="match status" value="1"/>
</dbReference>
<proteinExistence type="predicted"/>
<reference evidence="1" key="1">
    <citation type="submission" date="2020-06" db="EMBL/GenBank/DDBJ databases">
        <title>Stable isotope informed genome-resolved metagenomics uncovers potential trophic interactions in rhizosphere soil.</title>
        <authorList>
            <person name="Starr E.P."/>
            <person name="Shi S."/>
            <person name="Blazewicz S.J."/>
            <person name="Koch B.J."/>
            <person name="Probst A.J."/>
            <person name="Hungate B.A."/>
            <person name="Pett-Ridge J."/>
            <person name="Firestone M.K."/>
            <person name="Banfield J.F."/>
        </authorList>
    </citation>
    <scope>NUCLEOTIDE SEQUENCE</scope>
    <source>
        <strain evidence="1">YM_69_17</strain>
    </source>
</reference>
<protein>
    <submittedName>
        <fullName evidence="1">MoaD/ThiS family protein</fullName>
    </submittedName>
</protein>
<dbReference type="SUPFAM" id="SSF54285">
    <property type="entry name" value="MoaD/ThiS"/>
    <property type="match status" value="1"/>
</dbReference>
<dbReference type="EMBL" id="JAEKLZ010000054">
    <property type="protein sequence ID" value="MBW8723849.1"/>
    <property type="molecule type" value="Genomic_DNA"/>
</dbReference>
<dbReference type="Gene3D" id="3.10.20.30">
    <property type="match status" value="1"/>
</dbReference>
<dbReference type="PANTHER" id="PTHR38031:SF1">
    <property type="entry name" value="SULFUR CARRIER PROTEIN CYSO"/>
    <property type="match status" value="1"/>
</dbReference>